<dbReference type="InterPro" id="IPR036249">
    <property type="entry name" value="Thioredoxin-like_sf"/>
</dbReference>
<dbReference type="RefSeq" id="WP_099862765.1">
    <property type="nucleotide sequence ID" value="NZ_PEOG01000047.1"/>
</dbReference>
<name>A0A2G9C6J5_9BURK</name>
<dbReference type="Pfam" id="PF02798">
    <property type="entry name" value="GST_N"/>
    <property type="match status" value="1"/>
</dbReference>
<keyword evidence="4" id="KW-0808">Transferase</keyword>
<protein>
    <submittedName>
        <fullName evidence="4">Glutathione S-transferase</fullName>
    </submittedName>
</protein>
<keyword evidence="5" id="KW-1185">Reference proteome</keyword>
<dbReference type="SUPFAM" id="SSF47616">
    <property type="entry name" value="GST C-terminal domain-like"/>
    <property type="match status" value="1"/>
</dbReference>
<dbReference type="InterPro" id="IPR040079">
    <property type="entry name" value="Glutathione_S-Trfase"/>
</dbReference>
<comment type="caution">
    <text evidence="4">The sequence shown here is derived from an EMBL/GenBank/DDBJ whole genome shotgun (WGS) entry which is preliminary data.</text>
</comment>
<dbReference type="PANTHER" id="PTHR44051">
    <property type="entry name" value="GLUTATHIONE S-TRANSFERASE-RELATED"/>
    <property type="match status" value="1"/>
</dbReference>
<evidence type="ECO:0000259" key="3">
    <source>
        <dbReference type="PROSITE" id="PS50405"/>
    </source>
</evidence>
<proteinExistence type="inferred from homology"/>
<sequence length="231" mass="24693">MNAPVLPAATGPSTAAAPATVPSAAPVAFPAAPLRLHRLAASGHCHRVELLLSLLGLPYEVVDLDLRRGDQHQPAFLALNALAQVPVLEDGDLVLPESNAILVYLTTRYAPEAGWLPRDAVEAAWQQRWFSLSVSLLGPGAASPRYRALTGQPVDPASLALGHRLFALIEDRLARSAFLVSDRPMLADLAFYGYTSQAPIGGVSLADYPRLRGWLARIEALPGFVPLTDQL</sequence>
<evidence type="ECO:0000259" key="2">
    <source>
        <dbReference type="PROSITE" id="PS50404"/>
    </source>
</evidence>
<dbReference type="PROSITE" id="PS50404">
    <property type="entry name" value="GST_NTER"/>
    <property type="match status" value="1"/>
</dbReference>
<dbReference type="SFLD" id="SFLDG00358">
    <property type="entry name" value="Main_(cytGST)"/>
    <property type="match status" value="1"/>
</dbReference>
<dbReference type="InterPro" id="IPR010987">
    <property type="entry name" value="Glutathione-S-Trfase_C-like"/>
</dbReference>
<dbReference type="GO" id="GO:0016740">
    <property type="term" value="F:transferase activity"/>
    <property type="evidence" value="ECO:0007669"/>
    <property type="project" value="UniProtKB-KW"/>
</dbReference>
<dbReference type="InterPro" id="IPR036282">
    <property type="entry name" value="Glutathione-S-Trfase_C_sf"/>
</dbReference>
<dbReference type="Pfam" id="PF00043">
    <property type="entry name" value="GST_C"/>
    <property type="match status" value="1"/>
</dbReference>
<comment type="similarity">
    <text evidence="1">Belongs to the GST superfamily.</text>
</comment>
<dbReference type="OrthoDB" id="9797500at2"/>
<dbReference type="PANTHER" id="PTHR44051:SF2">
    <property type="entry name" value="HYPOTHETICAL GLUTATHIONE S-TRANSFERASE LIKE PROTEIN"/>
    <property type="match status" value="1"/>
</dbReference>
<reference evidence="4 5" key="1">
    <citation type="submission" date="2017-11" db="EMBL/GenBank/DDBJ databases">
        <title>Draft genome sequence of Mitsuaria sp. HWN-4.</title>
        <authorList>
            <person name="Gundlapally S.R."/>
        </authorList>
    </citation>
    <scope>NUCLEOTIDE SEQUENCE [LARGE SCALE GENOMIC DNA]</scope>
    <source>
        <strain evidence="4 5">HWN-4</strain>
    </source>
</reference>
<accession>A0A2G9C6J5</accession>
<organism evidence="4 5">
    <name type="scientific">Roseateles chitinivorans</name>
    <dbReference type="NCBI Taxonomy" id="2917965"/>
    <lineage>
        <taxon>Bacteria</taxon>
        <taxon>Pseudomonadati</taxon>
        <taxon>Pseudomonadota</taxon>
        <taxon>Betaproteobacteria</taxon>
        <taxon>Burkholderiales</taxon>
        <taxon>Sphaerotilaceae</taxon>
        <taxon>Roseateles</taxon>
    </lineage>
</organism>
<dbReference type="SFLD" id="SFLDS00019">
    <property type="entry name" value="Glutathione_Transferase_(cytos"/>
    <property type="match status" value="1"/>
</dbReference>
<evidence type="ECO:0000313" key="4">
    <source>
        <dbReference type="EMBL" id="PIM52046.1"/>
    </source>
</evidence>
<dbReference type="AlphaFoldDB" id="A0A2G9C6J5"/>
<feature type="domain" description="GST N-terminal" evidence="2">
    <location>
        <begin position="32"/>
        <end position="113"/>
    </location>
</feature>
<dbReference type="InterPro" id="IPR004045">
    <property type="entry name" value="Glutathione_S-Trfase_N"/>
</dbReference>
<feature type="domain" description="GST C-terminal" evidence="3">
    <location>
        <begin position="119"/>
        <end position="231"/>
    </location>
</feature>
<evidence type="ECO:0000313" key="5">
    <source>
        <dbReference type="Proteomes" id="UP000231501"/>
    </source>
</evidence>
<dbReference type="Gene3D" id="3.40.30.10">
    <property type="entry name" value="Glutaredoxin"/>
    <property type="match status" value="1"/>
</dbReference>
<evidence type="ECO:0000256" key="1">
    <source>
        <dbReference type="RuleBase" id="RU003494"/>
    </source>
</evidence>
<gene>
    <name evidence="4" type="ORF">CS062_16840</name>
</gene>
<dbReference type="Gene3D" id="1.20.1050.10">
    <property type="match status" value="1"/>
</dbReference>
<dbReference type="EMBL" id="PEOG01000047">
    <property type="protein sequence ID" value="PIM52046.1"/>
    <property type="molecule type" value="Genomic_DNA"/>
</dbReference>
<dbReference type="PROSITE" id="PS50405">
    <property type="entry name" value="GST_CTER"/>
    <property type="match status" value="1"/>
</dbReference>
<dbReference type="InterPro" id="IPR004046">
    <property type="entry name" value="GST_C"/>
</dbReference>
<dbReference type="SUPFAM" id="SSF52833">
    <property type="entry name" value="Thioredoxin-like"/>
    <property type="match status" value="1"/>
</dbReference>
<dbReference type="Proteomes" id="UP000231501">
    <property type="component" value="Unassembled WGS sequence"/>
</dbReference>